<dbReference type="EMBL" id="MT143972">
    <property type="protein sequence ID" value="QJA44065.1"/>
    <property type="molecule type" value="Genomic_DNA"/>
</dbReference>
<sequence length="112" mass="11379">MATFVFKQLGIQTALDTNVVATTVLYTVPASNRALIREILVNSTAAGATGVIQINKGGASLAIISVDVLTGTLANLPLHTMLETGDILEIDITVGAVGAASIVVSGIEISTT</sequence>
<proteinExistence type="predicted"/>
<dbReference type="AlphaFoldDB" id="A0A6H1Z9V4"/>
<accession>A0A6H1Z9V4</accession>
<name>A0A6H1Z9V4_9ZZZZ</name>
<gene>
    <name evidence="1" type="ORF">TM448A00065_0111</name>
</gene>
<evidence type="ECO:0000313" key="1">
    <source>
        <dbReference type="EMBL" id="QJA44065.1"/>
    </source>
</evidence>
<organism evidence="1">
    <name type="scientific">viral metagenome</name>
    <dbReference type="NCBI Taxonomy" id="1070528"/>
    <lineage>
        <taxon>unclassified sequences</taxon>
        <taxon>metagenomes</taxon>
        <taxon>organismal metagenomes</taxon>
    </lineage>
</organism>
<protein>
    <submittedName>
        <fullName evidence="1">Uncharacterized protein</fullName>
    </submittedName>
</protein>
<reference evidence="1" key="1">
    <citation type="submission" date="2020-03" db="EMBL/GenBank/DDBJ databases">
        <title>The deep terrestrial virosphere.</title>
        <authorList>
            <person name="Holmfeldt K."/>
            <person name="Nilsson E."/>
            <person name="Simone D."/>
            <person name="Lopez-Fernandez M."/>
            <person name="Wu X."/>
            <person name="de Brujin I."/>
            <person name="Lundin D."/>
            <person name="Andersson A."/>
            <person name="Bertilsson S."/>
            <person name="Dopson M."/>
        </authorList>
    </citation>
    <scope>NUCLEOTIDE SEQUENCE</scope>
    <source>
        <strain evidence="1">TM448A00065</strain>
    </source>
</reference>